<organism evidence="5 6">
    <name type="scientific">Thermostichus vulcanus str. 'Rupite'</name>
    <dbReference type="NCBI Taxonomy" id="2813851"/>
    <lineage>
        <taxon>Bacteria</taxon>
        <taxon>Bacillati</taxon>
        <taxon>Cyanobacteriota</taxon>
        <taxon>Cyanophyceae</taxon>
        <taxon>Thermostichales</taxon>
        <taxon>Thermostichaceae</taxon>
        <taxon>Thermostichus</taxon>
    </lineage>
</organism>
<comment type="caution">
    <text evidence="5">The sequence shown here is derived from an EMBL/GenBank/DDBJ whole genome shotgun (WGS) entry which is preliminary data.</text>
</comment>
<dbReference type="SMART" id="SM00895">
    <property type="entry name" value="FCD"/>
    <property type="match status" value="1"/>
</dbReference>
<dbReference type="EMBL" id="JAFIRA010000064">
    <property type="protein sequence ID" value="MCJ2544421.1"/>
    <property type="molecule type" value="Genomic_DNA"/>
</dbReference>
<dbReference type="InterPro" id="IPR036390">
    <property type="entry name" value="WH_DNA-bd_sf"/>
</dbReference>
<dbReference type="InterPro" id="IPR036388">
    <property type="entry name" value="WH-like_DNA-bd_sf"/>
</dbReference>
<dbReference type="InterPro" id="IPR011711">
    <property type="entry name" value="GntR_C"/>
</dbReference>
<gene>
    <name evidence="5" type="ORF">JX360_16165</name>
</gene>
<dbReference type="SUPFAM" id="SSF46785">
    <property type="entry name" value="Winged helix' DNA-binding domain"/>
    <property type="match status" value="1"/>
</dbReference>
<dbReference type="InterPro" id="IPR000524">
    <property type="entry name" value="Tscrpt_reg_HTH_GntR"/>
</dbReference>
<accession>A0ABT0CF77</accession>
<dbReference type="CDD" id="cd07377">
    <property type="entry name" value="WHTH_GntR"/>
    <property type="match status" value="1"/>
</dbReference>
<dbReference type="PANTHER" id="PTHR43537:SF5">
    <property type="entry name" value="UXU OPERON TRANSCRIPTIONAL REGULATOR"/>
    <property type="match status" value="1"/>
</dbReference>
<evidence type="ECO:0000256" key="3">
    <source>
        <dbReference type="ARBA" id="ARBA00023163"/>
    </source>
</evidence>
<evidence type="ECO:0000313" key="6">
    <source>
        <dbReference type="Proteomes" id="UP000830835"/>
    </source>
</evidence>
<dbReference type="Pfam" id="PF00392">
    <property type="entry name" value="GntR"/>
    <property type="match status" value="1"/>
</dbReference>
<proteinExistence type="predicted"/>
<name>A0ABT0CF77_THEVL</name>
<evidence type="ECO:0000259" key="4">
    <source>
        <dbReference type="PROSITE" id="PS50949"/>
    </source>
</evidence>
<evidence type="ECO:0000313" key="5">
    <source>
        <dbReference type="EMBL" id="MCJ2544421.1"/>
    </source>
</evidence>
<evidence type="ECO:0000256" key="1">
    <source>
        <dbReference type="ARBA" id="ARBA00023015"/>
    </source>
</evidence>
<sequence>MRSLPRKESLYEQTYQALREAVLSGRLAPGERLVETVLAEQLQVSRTPIREALRQLQREELLILGPSGGLHVPVFSEQDAAQLYDCRLALEHLSVMGSCQQASASHLERMRDLVQQAEQLTSIPLAEQDPQALLDVDYRFHHLLAESSGNRWLVSLLDQVFDKMVLLRLQTTHHNPGVLEVRVEHRRIYEAIARRDPILATQFMSEHLVASKARVIREVQQMRQGQSA</sequence>
<keyword evidence="3" id="KW-0804">Transcription</keyword>
<feature type="domain" description="HTH gntR-type" evidence="4">
    <location>
        <begin position="8"/>
        <end position="75"/>
    </location>
</feature>
<reference evidence="5" key="1">
    <citation type="submission" date="2021-02" db="EMBL/GenBank/DDBJ databases">
        <title>The CRISPR/cas machinery reduction and long-range gene transfer in the hot spring cyanobacterium Synechococcus.</title>
        <authorList>
            <person name="Dvorak P."/>
            <person name="Jahodarova E."/>
            <person name="Hasler P."/>
            <person name="Poulickova A."/>
        </authorList>
    </citation>
    <scope>NUCLEOTIDE SEQUENCE</scope>
    <source>
        <strain evidence="5">Rupite</strain>
    </source>
</reference>
<dbReference type="InterPro" id="IPR008920">
    <property type="entry name" value="TF_FadR/GntR_C"/>
</dbReference>
<dbReference type="Proteomes" id="UP000830835">
    <property type="component" value="Unassembled WGS sequence"/>
</dbReference>
<keyword evidence="6" id="KW-1185">Reference proteome</keyword>
<dbReference type="SMART" id="SM00345">
    <property type="entry name" value="HTH_GNTR"/>
    <property type="match status" value="1"/>
</dbReference>
<keyword evidence="1" id="KW-0805">Transcription regulation</keyword>
<keyword evidence="2" id="KW-0238">DNA-binding</keyword>
<dbReference type="PANTHER" id="PTHR43537">
    <property type="entry name" value="TRANSCRIPTIONAL REGULATOR, GNTR FAMILY"/>
    <property type="match status" value="1"/>
</dbReference>
<protein>
    <submittedName>
        <fullName evidence="5">GntR family transcriptional regulator</fullName>
    </submittedName>
</protein>
<dbReference type="Gene3D" id="1.10.10.10">
    <property type="entry name" value="Winged helix-like DNA-binding domain superfamily/Winged helix DNA-binding domain"/>
    <property type="match status" value="1"/>
</dbReference>
<dbReference type="PROSITE" id="PS50949">
    <property type="entry name" value="HTH_GNTR"/>
    <property type="match status" value="1"/>
</dbReference>
<dbReference type="Pfam" id="PF07729">
    <property type="entry name" value="FCD"/>
    <property type="match status" value="1"/>
</dbReference>
<evidence type="ECO:0000256" key="2">
    <source>
        <dbReference type="ARBA" id="ARBA00023125"/>
    </source>
</evidence>
<dbReference type="Gene3D" id="1.20.120.530">
    <property type="entry name" value="GntR ligand-binding domain-like"/>
    <property type="match status" value="1"/>
</dbReference>
<dbReference type="SUPFAM" id="SSF48008">
    <property type="entry name" value="GntR ligand-binding domain-like"/>
    <property type="match status" value="1"/>
</dbReference>